<dbReference type="AlphaFoldDB" id="A0A9P4S6Y6"/>
<sequence>MKLPKNRPWVGARLANRRSSHCDTLISISNRSLYRVFTMSILLCHSHLQEYLRYVCFHLNRTSLRFPPSAYHAFTISMPAIGQQTPKLKTTCRVRAIICSLWKGACVRLYFDTRRIWRNSRPHRVHYFLNIRQPLSNSLHPNINNSKLLRKF</sequence>
<keyword evidence="2" id="KW-1185">Reference proteome</keyword>
<name>A0A9P4S6Y6_9PEZI</name>
<comment type="caution">
    <text evidence="1">The sequence shown here is derived from an EMBL/GenBank/DDBJ whole genome shotgun (WGS) entry which is preliminary data.</text>
</comment>
<reference evidence="1" key="1">
    <citation type="journal article" date="2020" name="Stud. Mycol.">
        <title>101 Dothideomycetes genomes: a test case for predicting lifestyles and emergence of pathogens.</title>
        <authorList>
            <person name="Haridas S."/>
            <person name="Albert R."/>
            <person name="Binder M."/>
            <person name="Bloem J."/>
            <person name="Labutti K."/>
            <person name="Salamov A."/>
            <person name="Andreopoulos B."/>
            <person name="Baker S."/>
            <person name="Barry K."/>
            <person name="Bills G."/>
            <person name="Bluhm B."/>
            <person name="Cannon C."/>
            <person name="Castanera R."/>
            <person name="Culley D."/>
            <person name="Daum C."/>
            <person name="Ezra D."/>
            <person name="Gonzalez J."/>
            <person name="Henrissat B."/>
            <person name="Kuo A."/>
            <person name="Liang C."/>
            <person name="Lipzen A."/>
            <person name="Lutzoni F."/>
            <person name="Magnuson J."/>
            <person name="Mondo S."/>
            <person name="Nolan M."/>
            <person name="Ohm R."/>
            <person name="Pangilinan J."/>
            <person name="Park H.-J."/>
            <person name="Ramirez L."/>
            <person name="Alfaro M."/>
            <person name="Sun H."/>
            <person name="Tritt A."/>
            <person name="Yoshinaga Y."/>
            <person name="Zwiers L.-H."/>
            <person name="Turgeon B."/>
            <person name="Goodwin S."/>
            <person name="Spatafora J."/>
            <person name="Crous P."/>
            <person name="Grigoriev I."/>
        </authorList>
    </citation>
    <scope>NUCLEOTIDE SEQUENCE</scope>
    <source>
        <strain evidence="1">CBS 101060</strain>
    </source>
</reference>
<evidence type="ECO:0000313" key="1">
    <source>
        <dbReference type="EMBL" id="KAF2836407.1"/>
    </source>
</evidence>
<proteinExistence type="predicted"/>
<gene>
    <name evidence="1" type="ORF">M501DRAFT_237716</name>
</gene>
<dbReference type="Proteomes" id="UP000799429">
    <property type="component" value="Unassembled WGS sequence"/>
</dbReference>
<evidence type="ECO:0000313" key="2">
    <source>
        <dbReference type="Proteomes" id="UP000799429"/>
    </source>
</evidence>
<accession>A0A9P4S6Y6</accession>
<organism evidence="1 2">
    <name type="scientific">Patellaria atrata CBS 101060</name>
    <dbReference type="NCBI Taxonomy" id="1346257"/>
    <lineage>
        <taxon>Eukaryota</taxon>
        <taxon>Fungi</taxon>
        <taxon>Dikarya</taxon>
        <taxon>Ascomycota</taxon>
        <taxon>Pezizomycotina</taxon>
        <taxon>Dothideomycetes</taxon>
        <taxon>Dothideomycetes incertae sedis</taxon>
        <taxon>Patellariales</taxon>
        <taxon>Patellariaceae</taxon>
        <taxon>Patellaria</taxon>
    </lineage>
</organism>
<dbReference type="EMBL" id="MU006103">
    <property type="protein sequence ID" value="KAF2836407.1"/>
    <property type="molecule type" value="Genomic_DNA"/>
</dbReference>
<protein>
    <submittedName>
        <fullName evidence="1">Uncharacterized protein</fullName>
    </submittedName>
</protein>